<dbReference type="STRING" id="188932.AY601_0342"/>
<keyword evidence="1" id="KW-0472">Membrane</keyword>
<evidence type="ECO:0000313" key="2">
    <source>
        <dbReference type="EMBL" id="RAJ28395.1"/>
    </source>
</evidence>
<keyword evidence="1" id="KW-0812">Transmembrane</keyword>
<dbReference type="EMBL" id="QLLR01000018">
    <property type="protein sequence ID" value="RAJ28395.1"/>
    <property type="molecule type" value="Genomic_DNA"/>
</dbReference>
<comment type="caution">
    <text evidence="2">The sequence shown here is derived from an EMBL/GenBank/DDBJ whole genome shotgun (WGS) entry which is preliminary data.</text>
</comment>
<reference evidence="2 3" key="1">
    <citation type="submission" date="2018-06" db="EMBL/GenBank/DDBJ databases">
        <title>Genomic Encyclopedia of Archaeal and Bacterial Type Strains, Phase II (KMG-II): from individual species to whole genera.</title>
        <authorList>
            <person name="Goeker M."/>
        </authorList>
    </citation>
    <scope>NUCLEOTIDE SEQUENCE [LARGE SCALE GENOMIC DNA]</scope>
    <source>
        <strain evidence="2 3">DSM 14825</strain>
    </source>
</reference>
<feature type="transmembrane region" description="Helical" evidence="1">
    <location>
        <begin position="215"/>
        <end position="235"/>
    </location>
</feature>
<accession>A0A327SIM7</accession>
<organism evidence="2 3">
    <name type="scientific">Pedobacter cryoconitis</name>
    <dbReference type="NCBI Taxonomy" id="188932"/>
    <lineage>
        <taxon>Bacteria</taxon>
        <taxon>Pseudomonadati</taxon>
        <taxon>Bacteroidota</taxon>
        <taxon>Sphingobacteriia</taxon>
        <taxon>Sphingobacteriales</taxon>
        <taxon>Sphingobacteriaceae</taxon>
        <taxon>Pedobacter</taxon>
    </lineage>
</organism>
<dbReference type="OrthoDB" id="111691at2"/>
<proteinExistence type="predicted"/>
<sequence length="429" mass="48422">MSNGNKQNPQKKKKTDSLFTRINKWLHLWLGLASGVIVLIVCITACIWVFNEEITALLEPETKVEKQDKAVLTPAQLTTVAKSLYPNLTASYATYQQGRVITLALKDPKSKERRSGGVTLKINPYTGKVINAVERKKGETDFFRFILNGHRFLWMPYKIGRPIVNYGTMVFVVLLITGMIWWYPKKWNKSTRDKSFKIKWGASFKRLNLDLHNVLGFYSLLFLLAIALTGMVYGIQWYSESLYWATTGGEKLAEFKRLESDSLQANKFYTPEKAMDAAWHKVAAKHPKSIGFYYSFPDASEAKSAINITVYPSAGQFYNNVGYTFDQHTLKELKSDDIYSSSYADAGVGGKIRKMNYDIHVGSILGFPGKVLAFLASLIGASLPITGFLIWYGRKFKKKGTKNTKPAQSTIAKEVKPLPLSKPELQETI</sequence>
<evidence type="ECO:0000256" key="1">
    <source>
        <dbReference type="SAM" id="Phobius"/>
    </source>
</evidence>
<dbReference type="Proteomes" id="UP000249754">
    <property type="component" value="Unassembled WGS sequence"/>
</dbReference>
<name>A0A327SIM7_9SPHI</name>
<evidence type="ECO:0000313" key="3">
    <source>
        <dbReference type="Proteomes" id="UP000249754"/>
    </source>
</evidence>
<dbReference type="PANTHER" id="PTHR34219:SF3">
    <property type="entry name" value="BLL7967 PROTEIN"/>
    <property type="match status" value="1"/>
</dbReference>
<gene>
    <name evidence="2" type="ORF">LY11_03393</name>
</gene>
<feature type="transmembrane region" description="Helical" evidence="1">
    <location>
        <begin position="28"/>
        <end position="50"/>
    </location>
</feature>
<keyword evidence="1" id="KW-1133">Transmembrane helix</keyword>
<dbReference type="Pfam" id="PF03929">
    <property type="entry name" value="PepSY_TM"/>
    <property type="match status" value="1"/>
</dbReference>
<protein>
    <submittedName>
        <fullName evidence="2">Putative iron-regulated membrane protein</fullName>
    </submittedName>
</protein>
<dbReference type="AlphaFoldDB" id="A0A327SIM7"/>
<dbReference type="InterPro" id="IPR005625">
    <property type="entry name" value="PepSY-ass_TM"/>
</dbReference>
<feature type="transmembrane region" description="Helical" evidence="1">
    <location>
        <begin position="371"/>
        <end position="392"/>
    </location>
</feature>
<feature type="transmembrane region" description="Helical" evidence="1">
    <location>
        <begin position="163"/>
        <end position="183"/>
    </location>
</feature>
<dbReference type="RefSeq" id="WP_111634813.1">
    <property type="nucleotide sequence ID" value="NZ_QLLR01000018.1"/>
</dbReference>
<dbReference type="PANTHER" id="PTHR34219">
    <property type="entry name" value="IRON-REGULATED INNER MEMBRANE PROTEIN-RELATED"/>
    <property type="match status" value="1"/>
</dbReference>